<proteinExistence type="predicted"/>
<organism evidence="2 3">
    <name type="scientific">Phialemonium thermophilum</name>
    <dbReference type="NCBI Taxonomy" id="223376"/>
    <lineage>
        <taxon>Eukaryota</taxon>
        <taxon>Fungi</taxon>
        <taxon>Dikarya</taxon>
        <taxon>Ascomycota</taxon>
        <taxon>Pezizomycotina</taxon>
        <taxon>Sordariomycetes</taxon>
        <taxon>Sordariomycetidae</taxon>
        <taxon>Cephalothecales</taxon>
        <taxon>Cephalothecaceae</taxon>
        <taxon>Phialemonium</taxon>
    </lineage>
</organism>
<comment type="caution">
    <text evidence="2">The sequence shown here is derived from an EMBL/GenBank/DDBJ whole genome shotgun (WGS) entry which is preliminary data.</text>
</comment>
<evidence type="ECO:0000313" key="2">
    <source>
        <dbReference type="EMBL" id="KAL1844738.1"/>
    </source>
</evidence>
<dbReference type="Proteomes" id="UP001586593">
    <property type="component" value="Unassembled WGS sequence"/>
</dbReference>
<keyword evidence="3" id="KW-1185">Reference proteome</keyword>
<feature type="compositionally biased region" description="Polar residues" evidence="1">
    <location>
        <begin position="57"/>
        <end position="70"/>
    </location>
</feature>
<evidence type="ECO:0000256" key="1">
    <source>
        <dbReference type="SAM" id="MobiDB-lite"/>
    </source>
</evidence>
<protein>
    <recommendedName>
        <fullName evidence="4">BZIP domain-containing protein</fullName>
    </recommendedName>
</protein>
<feature type="region of interest" description="Disordered" evidence="1">
    <location>
        <begin position="105"/>
        <end position="146"/>
    </location>
</feature>
<name>A0ABR3VST6_9PEZI</name>
<gene>
    <name evidence="2" type="ORF">VTK73DRAFT_1884</name>
</gene>
<feature type="compositionally biased region" description="Polar residues" evidence="1">
    <location>
        <begin position="105"/>
        <end position="119"/>
    </location>
</feature>
<evidence type="ECO:0008006" key="4">
    <source>
        <dbReference type="Google" id="ProtNLM"/>
    </source>
</evidence>
<accession>A0ABR3VST6</accession>
<dbReference type="EMBL" id="JAZHXJ010001498">
    <property type="protein sequence ID" value="KAL1844738.1"/>
    <property type="molecule type" value="Genomic_DNA"/>
</dbReference>
<evidence type="ECO:0000313" key="3">
    <source>
        <dbReference type="Proteomes" id="UP001586593"/>
    </source>
</evidence>
<sequence length="210" mass="22314">MFLLAPSLEYCRLSLVLDSLALQAPPASRIPSPASPDSNQVAAYAESGYPTREFAAPQQSNPNGIGESQVSALLAASSPLSHGYEDSTVGDQEAHIHPELRSIQKASPSATGNGHTSPPNMMPSAVPPQTEQGPPISGPSHQAPVSVNVAPSEMNDVVMSDGRRAKRELSQSKRAAQNRAAQVSLKYLWLLRPDISLFYDPESPRLAPSP</sequence>
<feature type="region of interest" description="Disordered" evidence="1">
    <location>
        <begin position="47"/>
        <end position="71"/>
    </location>
</feature>
<reference evidence="2 3" key="1">
    <citation type="journal article" date="2024" name="Commun. Biol.">
        <title>Comparative genomic analysis of thermophilic fungi reveals convergent evolutionary adaptations and gene losses.</title>
        <authorList>
            <person name="Steindorff A.S."/>
            <person name="Aguilar-Pontes M.V."/>
            <person name="Robinson A.J."/>
            <person name="Andreopoulos B."/>
            <person name="LaButti K."/>
            <person name="Kuo A."/>
            <person name="Mondo S."/>
            <person name="Riley R."/>
            <person name="Otillar R."/>
            <person name="Haridas S."/>
            <person name="Lipzen A."/>
            <person name="Grimwood J."/>
            <person name="Schmutz J."/>
            <person name="Clum A."/>
            <person name="Reid I.D."/>
            <person name="Moisan M.C."/>
            <person name="Butler G."/>
            <person name="Nguyen T.T.M."/>
            <person name="Dewar K."/>
            <person name="Conant G."/>
            <person name="Drula E."/>
            <person name="Henrissat B."/>
            <person name="Hansel C."/>
            <person name="Singer S."/>
            <person name="Hutchinson M.I."/>
            <person name="de Vries R.P."/>
            <person name="Natvig D.O."/>
            <person name="Powell A.J."/>
            <person name="Tsang A."/>
            <person name="Grigoriev I.V."/>
        </authorList>
    </citation>
    <scope>NUCLEOTIDE SEQUENCE [LARGE SCALE GENOMIC DNA]</scope>
    <source>
        <strain evidence="2 3">ATCC 24622</strain>
    </source>
</reference>